<accession>A0ACD3AFU7</accession>
<reference evidence="1 2" key="1">
    <citation type="journal article" date="2019" name="Nat. Ecol. Evol.">
        <title>Megaphylogeny resolves global patterns of mushroom evolution.</title>
        <authorList>
            <person name="Varga T."/>
            <person name="Krizsan K."/>
            <person name="Foldi C."/>
            <person name="Dima B."/>
            <person name="Sanchez-Garcia M."/>
            <person name="Sanchez-Ramirez S."/>
            <person name="Szollosi G.J."/>
            <person name="Szarkandi J.G."/>
            <person name="Papp V."/>
            <person name="Albert L."/>
            <person name="Andreopoulos W."/>
            <person name="Angelini C."/>
            <person name="Antonin V."/>
            <person name="Barry K.W."/>
            <person name="Bougher N.L."/>
            <person name="Buchanan P."/>
            <person name="Buyck B."/>
            <person name="Bense V."/>
            <person name="Catcheside P."/>
            <person name="Chovatia M."/>
            <person name="Cooper J."/>
            <person name="Damon W."/>
            <person name="Desjardin D."/>
            <person name="Finy P."/>
            <person name="Geml J."/>
            <person name="Haridas S."/>
            <person name="Hughes K."/>
            <person name="Justo A."/>
            <person name="Karasinski D."/>
            <person name="Kautmanova I."/>
            <person name="Kiss B."/>
            <person name="Kocsube S."/>
            <person name="Kotiranta H."/>
            <person name="LaButti K.M."/>
            <person name="Lechner B.E."/>
            <person name="Liimatainen K."/>
            <person name="Lipzen A."/>
            <person name="Lukacs Z."/>
            <person name="Mihaltcheva S."/>
            <person name="Morgado L.N."/>
            <person name="Niskanen T."/>
            <person name="Noordeloos M.E."/>
            <person name="Ohm R.A."/>
            <person name="Ortiz-Santana B."/>
            <person name="Ovrebo C."/>
            <person name="Racz N."/>
            <person name="Riley R."/>
            <person name="Savchenko A."/>
            <person name="Shiryaev A."/>
            <person name="Soop K."/>
            <person name="Spirin V."/>
            <person name="Szebenyi C."/>
            <person name="Tomsovsky M."/>
            <person name="Tulloss R.E."/>
            <person name="Uehling J."/>
            <person name="Grigoriev I.V."/>
            <person name="Vagvolgyi C."/>
            <person name="Papp T."/>
            <person name="Martin F.M."/>
            <person name="Miettinen O."/>
            <person name="Hibbett D.S."/>
            <person name="Nagy L.G."/>
        </authorList>
    </citation>
    <scope>NUCLEOTIDE SEQUENCE [LARGE SCALE GENOMIC DNA]</scope>
    <source>
        <strain evidence="1 2">NL-1719</strain>
    </source>
</reference>
<protein>
    <submittedName>
        <fullName evidence="1">Uncharacterized protein</fullName>
    </submittedName>
</protein>
<name>A0ACD3AFU7_9AGAR</name>
<keyword evidence="2" id="KW-1185">Reference proteome</keyword>
<dbReference type="Proteomes" id="UP000308600">
    <property type="component" value="Unassembled WGS sequence"/>
</dbReference>
<evidence type="ECO:0000313" key="2">
    <source>
        <dbReference type="Proteomes" id="UP000308600"/>
    </source>
</evidence>
<organism evidence="1 2">
    <name type="scientific">Pluteus cervinus</name>
    <dbReference type="NCBI Taxonomy" id="181527"/>
    <lineage>
        <taxon>Eukaryota</taxon>
        <taxon>Fungi</taxon>
        <taxon>Dikarya</taxon>
        <taxon>Basidiomycota</taxon>
        <taxon>Agaricomycotina</taxon>
        <taxon>Agaricomycetes</taxon>
        <taxon>Agaricomycetidae</taxon>
        <taxon>Agaricales</taxon>
        <taxon>Pluteineae</taxon>
        <taxon>Pluteaceae</taxon>
        <taxon>Pluteus</taxon>
    </lineage>
</organism>
<evidence type="ECO:0000313" key="1">
    <source>
        <dbReference type="EMBL" id="TFK64494.1"/>
    </source>
</evidence>
<proteinExistence type="predicted"/>
<gene>
    <name evidence="1" type="ORF">BDN72DRAFT_846539</name>
</gene>
<dbReference type="EMBL" id="ML208472">
    <property type="protein sequence ID" value="TFK64494.1"/>
    <property type="molecule type" value="Genomic_DNA"/>
</dbReference>
<sequence length="639" mass="71979">MDLTIEHIFRDDPFKDEGPLPQTVLGATIGSLKELEILARIWTALLEPLSIGIHLIFLRYLDSSKVSTEPRPNIAGVTKGVEEGRAFWALWGLGKLSELFPETIPDNYAQDFVKAWPGIFKWSAFFFTSRLQVPSINQSTDMSSPQRCLTRRLFRDLIAGSWCSLAFSKSTRKVMLETPGAMDIAARLWVFEGDSTLDVPRAMSYGEGAPMASQLWDLLSGEEGINNQLALNSILSAVGGDTGRIAQTALGRLTKAFKASNFSSESQDSTIILSLIGRLGFQVFPPNPEVLQAFLDGGIIPVCIKLLIQIASAVNNRSSETDSQENFVTLMMLAYKTLVVCLDVPIGRPWVLQAINAGLLTAFVECSPLYGDLKLDDYTTVSQMIADRIPTYLAYFTVVQAMDKAFMQLEKTERVSSLRKTRAWTAFNDLALLTARRFAFSALFKEVKKQATRQCGNPKCKKVNVRSNFRRCAKCQITLYCSRECQFVDWKEFNHKKDCEPTKDWDISRRDAEYLQVLNLSEVRHHRHDLRRLASTEHPGVPLHDLMVVIDYNVAPTTRRVDLYSTWSRNFPKMFPVSRNDSTTHAVSIVPHEGTDVAKYHPTAIPDDMWDPFMDPLISRSDKDSLMDGEARRKLYGDV</sequence>